<keyword evidence="1" id="KW-0732">Signal</keyword>
<keyword evidence="3" id="KW-1185">Reference proteome</keyword>
<proteinExistence type="predicted"/>
<organism evidence="2 3">
    <name type="scientific">Zalerion maritima</name>
    <dbReference type="NCBI Taxonomy" id="339359"/>
    <lineage>
        <taxon>Eukaryota</taxon>
        <taxon>Fungi</taxon>
        <taxon>Dikarya</taxon>
        <taxon>Ascomycota</taxon>
        <taxon>Pezizomycotina</taxon>
        <taxon>Sordariomycetes</taxon>
        <taxon>Lulworthiomycetidae</taxon>
        <taxon>Lulworthiales</taxon>
        <taxon>Lulworthiaceae</taxon>
        <taxon>Zalerion</taxon>
    </lineage>
</organism>
<evidence type="ECO:0008006" key="4">
    <source>
        <dbReference type="Google" id="ProtNLM"/>
    </source>
</evidence>
<evidence type="ECO:0000313" key="3">
    <source>
        <dbReference type="Proteomes" id="UP001201980"/>
    </source>
</evidence>
<dbReference type="EMBL" id="JAKWBI020000134">
    <property type="protein sequence ID" value="KAJ2901881.1"/>
    <property type="molecule type" value="Genomic_DNA"/>
</dbReference>
<dbReference type="AlphaFoldDB" id="A0AAD5RRZ2"/>
<reference evidence="2" key="1">
    <citation type="submission" date="2022-07" db="EMBL/GenBank/DDBJ databases">
        <title>Draft genome sequence of Zalerion maritima ATCC 34329, a (micro)plastics degrading marine fungus.</title>
        <authorList>
            <person name="Paco A."/>
            <person name="Goncalves M.F.M."/>
            <person name="Rocha-Santos T.A.P."/>
            <person name="Alves A."/>
        </authorList>
    </citation>
    <scope>NUCLEOTIDE SEQUENCE</scope>
    <source>
        <strain evidence="2">ATCC 34329</strain>
    </source>
</reference>
<name>A0AAD5RRZ2_9PEZI</name>
<sequence length="123" mass="13484">MLRMLLVAWGMLLFRLSLAAPNDFPPLVGMWKKTQHIQLLECLLNWIPDPTAVGVSIGGVGGTVGRGKCGCTRVRDHATNYSALVLDDILHQLHRITTSYTKVTVMLTEVPALAIQGPHRSLV</sequence>
<feature type="signal peptide" evidence="1">
    <location>
        <begin position="1"/>
        <end position="19"/>
    </location>
</feature>
<dbReference type="Proteomes" id="UP001201980">
    <property type="component" value="Unassembled WGS sequence"/>
</dbReference>
<gene>
    <name evidence="2" type="ORF">MKZ38_001314</name>
</gene>
<feature type="chain" id="PRO_5042189140" description="Secreted protein" evidence="1">
    <location>
        <begin position="20"/>
        <end position="123"/>
    </location>
</feature>
<evidence type="ECO:0000313" key="2">
    <source>
        <dbReference type="EMBL" id="KAJ2901881.1"/>
    </source>
</evidence>
<accession>A0AAD5RRZ2</accession>
<evidence type="ECO:0000256" key="1">
    <source>
        <dbReference type="SAM" id="SignalP"/>
    </source>
</evidence>
<comment type="caution">
    <text evidence="2">The sequence shown here is derived from an EMBL/GenBank/DDBJ whole genome shotgun (WGS) entry which is preliminary data.</text>
</comment>
<protein>
    <recommendedName>
        <fullName evidence="4">Secreted protein</fullName>
    </recommendedName>
</protein>